<dbReference type="InterPro" id="IPR004013">
    <property type="entry name" value="PHP_dom"/>
</dbReference>
<evidence type="ECO:0000313" key="2">
    <source>
        <dbReference type="EMBL" id="HIU60784.1"/>
    </source>
</evidence>
<proteinExistence type="predicted"/>
<dbReference type="EMBL" id="DVNF01000153">
    <property type="protein sequence ID" value="HIU60784.1"/>
    <property type="molecule type" value="Genomic_DNA"/>
</dbReference>
<dbReference type="NCBIfam" id="NF038032">
    <property type="entry name" value="CehA_McbA_metalo"/>
    <property type="match status" value="1"/>
</dbReference>
<dbReference type="SMART" id="SM00481">
    <property type="entry name" value="POLIIIAc"/>
    <property type="match status" value="1"/>
</dbReference>
<dbReference type="GO" id="GO:0004534">
    <property type="term" value="F:5'-3' RNA exonuclease activity"/>
    <property type="evidence" value="ECO:0007669"/>
    <property type="project" value="TreeGrafter"/>
</dbReference>
<dbReference type="InterPro" id="IPR016195">
    <property type="entry name" value="Pol/histidinol_Pase-like"/>
</dbReference>
<accession>A0A9D1SHL9</accession>
<feature type="domain" description="Polymerase/histidinol phosphatase N-terminal" evidence="1">
    <location>
        <begin position="6"/>
        <end position="71"/>
    </location>
</feature>
<dbReference type="PANTHER" id="PTHR42924:SF3">
    <property type="entry name" value="POLYMERASE_HISTIDINOL PHOSPHATASE N-TERMINAL DOMAIN-CONTAINING PROTEIN"/>
    <property type="match status" value="1"/>
</dbReference>
<evidence type="ECO:0000313" key="3">
    <source>
        <dbReference type="Proteomes" id="UP000824094"/>
    </source>
</evidence>
<gene>
    <name evidence="2" type="ORF">IAB05_05280</name>
</gene>
<dbReference type="Pfam" id="PF02811">
    <property type="entry name" value="PHP"/>
    <property type="match status" value="1"/>
</dbReference>
<comment type="caution">
    <text evidence="2">The sequence shown here is derived from an EMBL/GenBank/DDBJ whole genome shotgun (WGS) entry which is preliminary data.</text>
</comment>
<protein>
    <submittedName>
        <fullName evidence="2">PHP domain-containing protein</fullName>
    </submittedName>
</protein>
<dbReference type="PANTHER" id="PTHR42924">
    <property type="entry name" value="EXONUCLEASE"/>
    <property type="match status" value="1"/>
</dbReference>
<dbReference type="InterPro" id="IPR052018">
    <property type="entry name" value="PHP_domain"/>
</dbReference>
<dbReference type="SUPFAM" id="SSF89550">
    <property type="entry name" value="PHP domain-like"/>
    <property type="match status" value="1"/>
</dbReference>
<dbReference type="Gene3D" id="3.20.20.140">
    <property type="entry name" value="Metal-dependent hydrolases"/>
    <property type="match status" value="1"/>
</dbReference>
<evidence type="ECO:0000259" key="1">
    <source>
        <dbReference type="SMART" id="SM00481"/>
    </source>
</evidence>
<dbReference type="AlphaFoldDB" id="A0A9D1SHL9"/>
<dbReference type="InterPro" id="IPR003141">
    <property type="entry name" value="Pol/His_phosphatase_N"/>
</dbReference>
<dbReference type="CDD" id="cd07438">
    <property type="entry name" value="PHP_HisPPase_AMP"/>
    <property type="match status" value="1"/>
</dbReference>
<dbReference type="Proteomes" id="UP000824094">
    <property type="component" value="Unassembled WGS sequence"/>
</dbReference>
<name>A0A9D1SHL9_9FIRM</name>
<dbReference type="GO" id="GO:0035312">
    <property type="term" value="F:5'-3' DNA exonuclease activity"/>
    <property type="evidence" value="ECO:0007669"/>
    <property type="project" value="TreeGrafter"/>
</dbReference>
<reference evidence="2" key="2">
    <citation type="journal article" date="2021" name="PeerJ">
        <title>Extensive microbial diversity within the chicken gut microbiome revealed by metagenomics and culture.</title>
        <authorList>
            <person name="Gilroy R."/>
            <person name="Ravi A."/>
            <person name="Getino M."/>
            <person name="Pursley I."/>
            <person name="Horton D.L."/>
            <person name="Alikhan N.F."/>
            <person name="Baker D."/>
            <person name="Gharbi K."/>
            <person name="Hall N."/>
            <person name="Watson M."/>
            <person name="Adriaenssens E.M."/>
            <person name="Foster-Nyarko E."/>
            <person name="Jarju S."/>
            <person name="Secka A."/>
            <person name="Antonio M."/>
            <person name="Oren A."/>
            <person name="Chaudhuri R.R."/>
            <person name="La Ragione R."/>
            <person name="Hildebrand F."/>
            <person name="Pallen M.J."/>
        </authorList>
    </citation>
    <scope>NUCLEOTIDE SEQUENCE</scope>
    <source>
        <strain evidence="2">18911</strain>
    </source>
</reference>
<sequence>MKYYPFELHCHTCHSDGSFTPEELILAAKQRGLSGIALTDHNTAAGVKEAVEYGKKYGVLVIPGIEWTTFYGHITVLGGHSGINWTTVTKENVVEKIKEAQAAGDIAILAHAYRVGYPVCTGGMNEFPQEIFSVLNGYEAVSEDISRPTNRRQIAEYERLKKEGYRLAAVYGRDWHRNSKGDFAVTRLGITGDLNVENALDAIRSGRTQITDIDGNLLLPE</sequence>
<reference evidence="2" key="1">
    <citation type="submission" date="2020-10" db="EMBL/GenBank/DDBJ databases">
        <authorList>
            <person name="Gilroy R."/>
        </authorList>
    </citation>
    <scope>NUCLEOTIDE SEQUENCE</scope>
    <source>
        <strain evidence="2">18911</strain>
    </source>
</reference>
<organism evidence="2 3">
    <name type="scientific">Candidatus Stercoripulliclostridium merdigallinarum</name>
    <dbReference type="NCBI Taxonomy" id="2840951"/>
    <lineage>
        <taxon>Bacteria</taxon>
        <taxon>Bacillati</taxon>
        <taxon>Bacillota</taxon>
        <taxon>Clostridia</taxon>
        <taxon>Eubacteriales</taxon>
        <taxon>Candidatus Stercoripulliclostridium</taxon>
    </lineage>
</organism>